<dbReference type="Proteomes" id="UP000184603">
    <property type="component" value="Unassembled WGS sequence"/>
</dbReference>
<keyword evidence="2" id="KW-0732">Signal</keyword>
<dbReference type="STRING" id="1121416.SAMN02745220_00314"/>
<sequence length="225" mass="25214">MKVFWVSLAVLCQMMIFSFLPGIAAADDKQPSSLQLLQQQAPGQKGPQNVVPTDLHDIHGPINLPEPVPYLLYSLIGLATLVLLFVLYWWFFRRKKPDPPPIPPGVAARDELMRAREMMNPEQALGYMERVSGILRRYLEARFGLPTTRQTTREFFQDIAGTTPKATTLAAFSGELKICLEQCDMAKFAHQPASISYLQDMENSVLNFVNQTEQPATENSSGGTR</sequence>
<name>A0A1M7XWI8_9BACT</name>
<keyword evidence="4" id="KW-1185">Reference proteome</keyword>
<feature type="transmembrane region" description="Helical" evidence="1">
    <location>
        <begin position="70"/>
        <end position="91"/>
    </location>
</feature>
<dbReference type="EMBL" id="FRFE01000001">
    <property type="protein sequence ID" value="SHO43148.1"/>
    <property type="molecule type" value="Genomic_DNA"/>
</dbReference>
<evidence type="ECO:0000313" key="4">
    <source>
        <dbReference type="Proteomes" id="UP000184603"/>
    </source>
</evidence>
<keyword evidence="1" id="KW-0472">Membrane</keyword>
<dbReference type="RefSeq" id="WP_073611662.1">
    <property type="nucleotide sequence ID" value="NZ_FRFE01000001.1"/>
</dbReference>
<gene>
    <name evidence="3" type="ORF">SAMN02745220_00314</name>
</gene>
<keyword evidence="1" id="KW-1133">Transmembrane helix</keyword>
<dbReference type="OrthoDB" id="5432298at2"/>
<reference evidence="3 4" key="1">
    <citation type="submission" date="2016-12" db="EMBL/GenBank/DDBJ databases">
        <authorList>
            <person name="Song W.-J."/>
            <person name="Kurnit D.M."/>
        </authorList>
    </citation>
    <scope>NUCLEOTIDE SEQUENCE [LARGE SCALE GENOMIC DNA]</scope>
    <source>
        <strain evidence="3 4">DSM 18488</strain>
    </source>
</reference>
<organism evidence="3 4">
    <name type="scientific">Desulfopila aestuarii DSM 18488</name>
    <dbReference type="NCBI Taxonomy" id="1121416"/>
    <lineage>
        <taxon>Bacteria</taxon>
        <taxon>Pseudomonadati</taxon>
        <taxon>Thermodesulfobacteriota</taxon>
        <taxon>Desulfobulbia</taxon>
        <taxon>Desulfobulbales</taxon>
        <taxon>Desulfocapsaceae</taxon>
        <taxon>Desulfopila</taxon>
    </lineage>
</organism>
<proteinExistence type="predicted"/>
<evidence type="ECO:0000256" key="1">
    <source>
        <dbReference type="SAM" id="Phobius"/>
    </source>
</evidence>
<evidence type="ECO:0000256" key="2">
    <source>
        <dbReference type="SAM" id="SignalP"/>
    </source>
</evidence>
<feature type="signal peptide" evidence="2">
    <location>
        <begin position="1"/>
        <end position="26"/>
    </location>
</feature>
<keyword evidence="1" id="KW-0812">Transmembrane</keyword>
<feature type="chain" id="PRO_5009929850" description="DUF4381 domain-containing protein" evidence="2">
    <location>
        <begin position="27"/>
        <end position="225"/>
    </location>
</feature>
<protein>
    <recommendedName>
        <fullName evidence="5">DUF4381 domain-containing protein</fullName>
    </recommendedName>
</protein>
<evidence type="ECO:0008006" key="5">
    <source>
        <dbReference type="Google" id="ProtNLM"/>
    </source>
</evidence>
<dbReference type="AlphaFoldDB" id="A0A1M7XWI8"/>
<evidence type="ECO:0000313" key="3">
    <source>
        <dbReference type="EMBL" id="SHO43148.1"/>
    </source>
</evidence>
<accession>A0A1M7XWI8</accession>